<accession>A0A183A067</accession>
<evidence type="ECO:0000313" key="6">
    <source>
        <dbReference type="WBParaSite" id="ECPE_0000035201-mRNA-1"/>
    </source>
</evidence>
<dbReference type="GO" id="GO:0036396">
    <property type="term" value="C:RNA N6-methyladenosine methyltransferase complex"/>
    <property type="evidence" value="ECO:0007669"/>
    <property type="project" value="TreeGrafter"/>
</dbReference>
<organism evidence="6">
    <name type="scientific">Echinostoma caproni</name>
    <dbReference type="NCBI Taxonomy" id="27848"/>
    <lineage>
        <taxon>Eukaryota</taxon>
        <taxon>Metazoa</taxon>
        <taxon>Spiralia</taxon>
        <taxon>Lophotrochozoa</taxon>
        <taxon>Platyhelminthes</taxon>
        <taxon>Trematoda</taxon>
        <taxon>Digenea</taxon>
        <taxon>Plagiorchiida</taxon>
        <taxon>Echinostomata</taxon>
        <taxon>Echinostomatoidea</taxon>
        <taxon>Echinostomatidae</taxon>
        <taxon>Echinostoma</taxon>
    </lineage>
</organism>
<dbReference type="WBParaSite" id="ECPE_0000035201-mRNA-1">
    <property type="protein sequence ID" value="ECPE_0000035201-mRNA-1"/>
    <property type="gene ID" value="ECPE_0000035201"/>
</dbReference>
<dbReference type="PANTHER" id="PTHR13107">
    <property type="entry name" value="N6-ADENOSINE-METHYLTRANSFERASE NON-CATALYTIC SUBUNIT"/>
    <property type="match status" value="1"/>
</dbReference>
<dbReference type="GO" id="GO:0005634">
    <property type="term" value="C:nucleus"/>
    <property type="evidence" value="ECO:0007669"/>
    <property type="project" value="UniProtKB-SubCell"/>
</dbReference>
<evidence type="ECO:0000256" key="5">
    <source>
        <dbReference type="PROSITE-ProRule" id="PRU00489"/>
    </source>
</evidence>
<dbReference type="InterPro" id="IPR045123">
    <property type="entry name" value="METTL14-like"/>
</dbReference>
<dbReference type="PROSITE" id="PS51143">
    <property type="entry name" value="MT_A70"/>
    <property type="match status" value="1"/>
</dbReference>
<evidence type="ECO:0000256" key="4">
    <source>
        <dbReference type="ARBA" id="ARBA00049757"/>
    </source>
</evidence>
<name>A0A183A067_9TREM</name>
<protein>
    <recommendedName>
        <fullName evidence="4">N(6)-adenosine-methyltransferase non-catalytic subunit METTL14</fullName>
    </recommendedName>
    <alternativeName>
        <fullName evidence="3">Methyltransferase-like protein 14</fullName>
    </alternativeName>
</protein>
<comment type="subcellular location">
    <subcellularLocation>
        <location evidence="1">Nucleus</location>
    </subcellularLocation>
</comment>
<proteinExistence type="inferred from homology"/>
<evidence type="ECO:0000256" key="2">
    <source>
        <dbReference type="ARBA" id="ARBA00023242"/>
    </source>
</evidence>
<comment type="similarity">
    <text evidence="5">Belongs to the MT-A70-like family.</text>
</comment>
<dbReference type="PANTHER" id="PTHR13107:SF0">
    <property type="entry name" value="N6-ADENOSINE-METHYLTRANSFERASE NON-CATALYTIC SUBUNIT"/>
    <property type="match status" value="1"/>
</dbReference>
<evidence type="ECO:0000256" key="1">
    <source>
        <dbReference type="ARBA" id="ARBA00004123"/>
    </source>
</evidence>
<keyword evidence="2" id="KW-0539">Nucleus</keyword>
<dbReference type="GO" id="GO:0003729">
    <property type="term" value="F:mRNA binding"/>
    <property type="evidence" value="ECO:0007669"/>
    <property type="project" value="TreeGrafter"/>
</dbReference>
<dbReference type="InterPro" id="IPR007757">
    <property type="entry name" value="MT-A70-like"/>
</dbReference>
<dbReference type="AlphaFoldDB" id="A0A183A067"/>
<evidence type="ECO:0000256" key="3">
    <source>
        <dbReference type="ARBA" id="ARBA00032942"/>
    </source>
</evidence>
<sequence length="209" mass="24035">LILSRKLGLAPDDIFDAHALLQSRDLKALVSSRWDVGGLNKSGPESNTETTFATPAAVTQMNRKDGDKRDTEEFMVKTYTGSATFLKGTQSANPHNDYCQHFVDTGERPQNFIRDTGLRNRFEEYPKLRELIRLKDSLIESRTTPPMYLRADLKTFDLNELQSKFDVVLIEPPLEEYHRMTGAVFDQHWTWSEVCFLVLLPIFSRDQFS</sequence>
<reference evidence="6" key="1">
    <citation type="submission" date="2016-06" db="UniProtKB">
        <authorList>
            <consortium name="WormBaseParasite"/>
        </authorList>
    </citation>
    <scope>IDENTIFICATION</scope>
</reference>